<keyword evidence="2" id="KW-0175">Coiled coil</keyword>
<reference evidence="5" key="1">
    <citation type="submission" date="2022-07" db="EMBL/GenBank/DDBJ databases">
        <title>Description and genome-wide analysis of Profundicola chukchiensis gen. nov., sp. nov., marine bacteria isolated from bottom sediments of the Chukchi Sea.</title>
        <authorList>
            <person name="Romanenko L."/>
            <person name="Otstavnykh N."/>
            <person name="Kurilenko V."/>
            <person name="Eremeev V."/>
            <person name="Velansky P."/>
            <person name="Mikhailov V."/>
            <person name="Isaeva M."/>
        </authorList>
    </citation>
    <scope>NUCLEOTIDE SEQUENCE</scope>
    <source>
        <strain evidence="5">KMM 9713</strain>
    </source>
</reference>
<evidence type="ECO:0000256" key="2">
    <source>
        <dbReference type="SAM" id="Coils"/>
    </source>
</evidence>
<gene>
    <name evidence="5" type="ORF">NMK71_02525</name>
</gene>
<name>A0A9X4MUS1_9FLAO</name>
<dbReference type="CDD" id="cd22265">
    <property type="entry name" value="UDM1_RNF168"/>
    <property type="match status" value="1"/>
</dbReference>
<dbReference type="Proteomes" id="UP001152599">
    <property type="component" value="Unassembled WGS sequence"/>
</dbReference>
<proteinExistence type="predicted"/>
<accession>A0A9X4MUS1</accession>
<sequence>MKKTVILSALAFIGVQMNAQMDDISVTLQPTASYNWFDDNTAIEDGVMIGGRVGFGFGEAIELRALYEKSVDLKNTAEGLDWASDSFVDNFNSRDVDVERIGGEFKANIPTRGAFVPYLTLGAGVQKLKVNVAEEGLPEVERKSEQIYANLGLGTQLKLSDRIFLNLEAKNTVFNMDPADVLFQEGNQSEIEDLLGDDRDDRMYNWSVLAGLQFYLGGREPGSMTDLDRAYYRKFSGGLGGLKLILEPGGSYINFNDGSNLRNTYLMGGKVGFDLNQFIGLRGFYYQATQDEEISTKWDDLAIYGGDIIAKLNVARGIVPYLELGGGYLNVYDGYQGENALLPVQASGYFAKGGAGITVPVSKNLELFGSASLMYTSQREADDLQNTISPNELTQHNMYNAGIRFQIGKTADTDDVLTSRIDARVKERTDVYEDRIKQLEKELQRAYDENDTAKAVEIIEEKKSIEDRKEKIVAEETAKENKKAETVEKTMEPSESRVKLTPAELENLVEKVIQGVDEESNRPQTTEDRIDRLERLLLEVNTGARSGNITPVQSEIASERIINKLDQLNSKIDNNTNNINRLAQYQNQGQDRTVVVTQGGGTQPQVATPLAPTVAPNNVVTTTDEKGNVKKKNEGVATGFFVNEGMSLFGGYAFGEDDGAGLIGIRGHYSITNSPIKFMPDLYVAPGSSTGFGVNANALLSFDDISNNVVVAPYIGLGLGYNSIENFDKFGTNLIIGTSFNVLGGNIYADYTARNFIDIHQFSVGYKFGF</sequence>
<dbReference type="SUPFAM" id="SSF56925">
    <property type="entry name" value="OMPA-like"/>
    <property type="match status" value="2"/>
</dbReference>
<dbReference type="Gene3D" id="2.40.160.20">
    <property type="match status" value="2"/>
</dbReference>
<dbReference type="EMBL" id="JANCMU010000001">
    <property type="protein sequence ID" value="MDG4945276.1"/>
    <property type="molecule type" value="Genomic_DNA"/>
</dbReference>
<keyword evidence="1 3" id="KW-0732">Signal</keyword>
<keyword evidence="6" id="KW-1185">Reference proteome</keyword>
<dbReference type="InterPro" id="IPR027385">
    <property type="entry name" value="Beta-barrel_OMP"/>
</dbReference>
<comment type="caution">
    <text evidence="5">The sequence shown here is derived from an EMBL/GenBank/DDBJ whole genome shotgun (WGS) entry which is preliminary data.</text>
</comment>
<feature type="domain" description="Outer membrane protein beta-barrel" evidence="4">
    <location>
        <begin position="8"/>
        <end position="176"/>
    </location>
</feature>
<dbReference type="InterPro" id="IPR011250">
    <property type="entry name" value="OMP/PagP_B-barrel"/>
</dbReference>
<feature type="coiled-coil region" evidence="2">
    <location>
        <begin position="422"/>
        <end position="456"/>
    </location>
</feature>
<feature type="chain" id="PRO_5040904528" evidence="3">
    <location>
        <begin position="20"/>
        <end position="770"/>
    </location>
</feature>
<feature type="coiled-coil region" evidence="2">
    <location>
        <begin position="558"/>
        <end position="585"/>
    </location>
</feature>
<protein>
    <submittedName>
        <fullName evidence="5">Outer membrane beta-barrel protein</fullName>
    </submittedName>
</protein>
<evidence type="ECO:0000313" key="6">
    <source>
        <dbReference type="Proteomes" id="UP001152599"/>
    </source>
</evidence>
<evidence type="ECO:0000256" key="1">
    <source>
        <dbReference type="ARBA" id="ARBA00022729"/>
    </source>
</evidence>
<dbReference type="Pfam" id="PF13505">
    <property type="entry name" value="OMP_b-brl"/>
    <property type="match status" value="1"/>
</dbReference>
<evidence type="ECO:0000313" key="5">
    <source>
        <dbReference type="EMBL" id="MDG4945276.1"/>
    </source>
</evidence>
<organism evidence="5 6">
    <name type="scientific">Profundicola chukchiensis</name>
    <dbReference type="NCBI Taxonomy" id="2961959"/>
    <lineage>
        <taxon>Bacteria</taxon>
        <taxon>Pseudomonadati</taxon>
        <taxon>Bacteroidota</taxon>
        <taxon>Flavobacteriia</taxon>
        <taxon>Flavobacteriales</taxon>
        <taxon>Weeksellaceae</taxon>
        <taxon>Profundicola</taxon>
    </lineage>
</organism>
<dbReference type="RefSeq" id="WP_304416734.1">
    <property type="nucleotide sequence ID" value="NZ_JANAIE010000003.1"/>
</dbReference>
<evidence type="ECO:0000259" key="4">
    <source>
        <dbReference type="Pfam" id="PF13505"/>
    </source>
</evidence>
<dbReference type="AlphaFoldDB" id="A0A9X4MUS1"/>
<feature type="signal peptide" evidence="3">
    <location>
        <begin position="1"/>
        <end position="19"/>
    </location>
</feature>
<evidence type="ECO:0000256" key="3">
    <source>
        <dbReference type="SAM" id="SignalP"/>
    </source>
</evidence>